<keyword evidence="3" id="KW-0349">Heme</keyword>
<evidence type="ECO:0000313" key="10">
    <source>
        <dbReference type="Proteomes" id="UP001338125"/>
    </source>
</evidence>
<dbReference type="EMBL" id="JAVFKD010000002">
    <property type="protein sequence ID" value="KAK5996404.1"/>
    <property type="molecule type" value="Genomic_DNA"/>
</dbReference>
<evidence type="ECO:0000256" key="8">
    <source>
        <dbReference type="SAM" id="Phobius"/>
    </source>
</evidence>
<dbReference type="CDD" id="cd11065">
    <property type="entry name" value="CYP64-like"/>
    <property type="match status" value="1"/>
</dbReference>
<evidence type="ECO:0000313" key="9">
    <source>
        <dbReference type="EMBL" id="KAK5996404.1"/>
    </source>
</evidence>
<name>A0ABR0SWA2_9HYPO</name>
<keyword evidence="8" id="KW-1133">Transmembrane helix</keyword>
<dbReference type="InterPro" id="IPR036396">
    <property type="entry name" value="Cyt_P450_sf"/>
</dbReference>
<comment type="caution">
    <text evidence="9">The sequence shown here is derived from an EMBL/GenBank/DDBJ whole genome shotgun (WGS) entry which is preliminary data.</text>
</comment>
<dbReference type="PANTHER" id="PTHR46300:SF7">
    <property type="entry name" value="P450, PUTATIVE (EUROFUNG)-RELATED"/>
    <property type="match status" value="1"/>
</dbReference>
<keyword evidence="5" id="KW-0560">Oxidoreductase</keyword>
<keyword evidence="7 9" id="KW-0503">Monooxygenase</keyword>
<evidence type="ECO:0000256" key="7">
    <source>
        <dbReference type="ARBA" id="ARBA00023033"/>
    </source>
</evidence>
<evidence type="ECO:0000256" key="1">
    <source>
        <dbReference type="ARBA" id="ARBA00001971"/>
    </source>
</evidence>
<feature type="transmembrane region" description="Helical" evidence="8">
    <location>
        <begin position="12"/>
        <end position="31"/>
    </location>
</feature>
<dbReference type="Proteomes" id="UP001338125">
    <property type="component" value="Unassembled WGS sequence"/>
</dbReference>
<accession>A0ABR0SWA2</accession>
<dbReference type="Gene3D" id="1.10.630.10">
    <property type="entry name" value="Cytochrome P450"/>
    <property type="match status" value="1"/>
</dbReference>
<dbReference type="SUPFAM" id="SSF48264">
    <property type="entry name" value="Cytochrome P450"/>
    <property type="match status" value="1"/>
</dbReference>
<sequence length="437" mass="49672">MEKKSIKTSGRPWMEFAVYCGFGSFMSLIGLTDEFKQQRKLMHQRMGTRALASKFGEAVELEARRLLLRTLKEPANVISHFKKTSRSAILKVLYGYTSEPYKPDPLVELIQRTANQIEIAAVPFGQPIDIIPTLKYLPRSLGFRFQKLAQEFETGVRNTINVPYEFVKRQMASGSHRPSFVSGLIEDTRAQTGADELTAEEGRLIQWSAGALYLAGADSTMTVLTNFLLSMVLHPEVQRKAQEEIDRVTGGSRLPRLEDRENLPYVEAIATETLRWCPVAALAFPHLADEDIAYGGYLIPKNAIIFSSTWWLTHDPEIYQDPNSFAPERYMEPRNEADPRKWVYGYGRRVCPGRHLAEDMFFLSMVNILSVYNIGKAVDQQGKEITPEINVTPGIVSQQQEFPYKITPRSEEHAELLRKMDPDSWDECDAELLEGLN</sequence>
<keyword evidence="10" id="KW-1185">Reference proteome</keyword>
<dbReference type="InterPro" id="IPR002401">
    <property type="entry name" value="Cyt_P450_E_grp-I"/>
</dbReference>
<comment type="similarity">
    <text evidence="2">Belongs to the cytochrome P450 family.</text>
</comment>
<dbReference type="Pfam" id="PF00067">
    <property type="entry name" value="p450"/>
    <property type="match status" value="1"/>
</dbReference>
<dbReference type="InterPro" id="IPR050364">
    <property type="entry name" value="Cytochrome_P450_fung"/>
</dbReference>
<keyword evidence="8" id="KW-0472">Membrane</keyword>
<keyword evidence="8" id="KW-0812">Transmembrane</keyword>
<dbReference type="GO" id="GO:0004497">
    <property type="term" value="F:monooxygenase activity"/>
    <property type="evidence" value="ECO:0007669"/>
    <property type="project" value="UniProtKB-KW"/>
</dbReference>
<evidence type="ECO:0000256" key="6">
    <source>
        <dbReference type="ARBA" id="ARBA00023004"/>
    </source>
</evidence>
<evidence type="ECO:0000256" key="5">
    <source>
        <dbReference type="ARBA" id="ARBA00023002"/>
    </source>
</evidence>
<protein>
    <submittedName>
        <fullName evidence="9">Cytochrome P450 monooxygenase CLM2</fullName>
    </submittedName>
</protein>
<dbReference type="PANTHER" id="PTHR46300">
    <property type="entry name" value="P450, PUTATIVE (EUROFUNG)-RELATED-RELATED"/>
    <property type="match status" value="1"/>
</dbReference>
<evidence type="ECO:0000256" key="4">
    <source>
        <dbReference type="ARBA" id="ARBA00022723"/>
    </source>
</evidence>
<comment type="cofactor">
    <cofactor evidence="1">
        <name>heme</name>
        <dbReference type="ChEBI" id="CHEBI:30413"/>
    </cofactor>
</comment>
<proteinExistence type="inferred from homology"/>
<dbReference type="InterPro" id="IPR001128">
    <property type="entry name" value="Cyt_P450"/>
</dbReference>
<dbReference type="PRINTS" id="PR00463">
    <property type="entry name" value="EP450I"/>
</dbReference>
<reference evidence="9 10" key="1">
    <citation type="submission" date="2024-01" db="EMBL/GenBank/DDBJ databases">
        <title>Complete genome of Cladobotryum mycophilum ATHUM6906.</title>
        <authorList>
            <person name="Christinaki A.C."/>
            <person name="Myridakis A.I."/>
            <person name="Kouvelis V.N."/>
        </authorList>
    </citation>
    <scope>NUCLEOTIDE SEQUENCE [LARGE SCALE GENOMIC DNA]</scope>
    <source>
        <strain evidence="9 10">ATHUM6906</strain>
    </source>
</reference>
<keyword evidence="4" id="KW-0479">Metal-binding</keyword>
<gene>
    <name evidence="9" type="ORF">PT974_01738</name>
</gene>
<evidence type="ECO:0000256" key="2">
    <source>
        <dbReference type="ARBA" id="ARBA00010617"/>
    </source>
</evidence>
<organism evidence="9 10">
    <name type="scientific">Cladobotryum mycophilum</name>
    <dbReference type="NCBI Taxonomy" id="491253"/>
    <lineage>
        <taxon>Eukaryota</taxon>
        <taxon>Fungi</taxon>
        <taxon>Dikarya</taxon>
        <taxon>Ascomycota</taxon>
        <taxon>Pezizomycotina</taxon>
        <taxon>Sordariomycetes</taxon>
        <taxon>Hypocreomycetidae</taxon>
        <taxon>Hypocreales</taxon>
        <taxon>Hypocreaceae</taxon>
        <taxon>Cladobotryum</taxon>
    </lineage>
</organism>
<keyword evidence="6" id="KW-0408">Iron</keyword>
<evidence type="ECO:0000256" key="3">
    <source>
        <dbReference type="ARBA" id="ARBA00022617"/>
    </source>
</evidence>